<dbReference type="Gramene" id="AET7Gv20882200.12">
    <property type="protein sequence ID" value="AET7Gv20882200.12"/>
    <property type="gene ID" value="AET7Gv20882200"/>
</dbReference>
<protein>
    <submittedName>
        <fullName evidence="1">Uncharacterized protein</fullName>
    </submittedName>
</protein>
<accession>A0A453SBK6</accession>
<evidence type="ECO:0000313" key="2">
    <source>
        <dbReference type="Proteomes" id="UP000015105"/>
    </source>
</evidence>
<reference evidence="2" key="1">
    <citation type="journal article" date="2014" name="Science">
        <title>Ancient hybridizations among the ancestral genomes of bread wheat.</title>
        <authorList>
            <consortium name="International Wheat Genome Sequencing Consortium,"/>
            <person name="Marcussen T."/>
            <person name="Sandve S.R."/>
            <person name="Heier L."/>
            <person name="Spannagl M."/>
            <person name="Pfeifer M."/>
            <person name="Jakobsen K.S."/>
            <person name="Wulff B.B."/>
            <person name="Steuernagel B."/>
            <person name="Mayer K.F."/>
            <person name="Olsen O.A."/>
        </authorList>
    </citation>
    <scope>NUCLEOTIDE SEQUENCE [LARGE SCALE GENOMIC DNA]</scope>
    <source>
        <strain evidence="2">cv. AL8/78</strain>
    </source>
</reference>
<dbReference type="Proteomes" id="UP000015105">
    <property type="component" value="Chromosome 7D"/>
</dbReference>
<reference evidence="1" key="5">
    <citation type="journal article" date="2021" name="G3 (Bethesda)">
        <title>Aegilops tauschii genome assembly Aet v5.0 features greater sequence contiguity and improved annotation.</title>
        <authorList>
            <person name="Wang L."/>
            <person name="Zhu T."/>
            <person name="Rodriguez J.C."/>
            <person name="Deal K.R."/>
            <person name="Dubcovsky J."/>
            <person name="McGuire P.E."/>
            <person name="Lux T."/>
            <person name="Spannagl M."/>
            <person name="Mayer K.F.X."/>
            <person name="Baldrich P."/>
            <person name="Meyers B.C."/>
            <person name="Huo N."/>
            <person name="Gu Y.Q."/>
            <person name="Zhou H."/>
            <person name="Devos K.M."/>
            <person name="Bennetzen J.L."/>
            <person name="Unver T."/>
            <person name="Budak H."/>
            <person name="Gulick P.J."/>
            <person name="Galiba G."/>
            <person name="Kalapos B."/>
            <person name="Nelson D.R."/>
            <person name="Li P."/>
            <person name="You F.M."/>
            <person name="Luo M.C."/>
            <person name="Dvorak J."/>
        </authorList>
    </citation>
    <scope>NUCLEOTIDE SEQUENCE [LARGE SCALE GENOMIC DNA]</scope>
    <source>
        <strain evidence="1">cv. AL8/78</strain>
    </source>
</reference>
<organism evidence="1 2">
    <name type="scientific">Aegilops tauschii subsp. strangulata</name>
    <name type="common">Goatgrass</name>
    <dbReference type="NCBI Taxonomy" id="200361"/>
    <lineage>
        <taxon>Eukaryota</taxon>
        <taxon>Viridiplantae</taxon>
        <taxon>Streptophyta</taxon>
        <taxon>Embryophyta</taxon>
        <taxon>Tracheophyta</taxon>
        <taxon>Spermatophyta</taxon>
        <taxon>Magnoliopsida</taxon>
        <taxon>Liliopsida</taxon>
        <taxon>Poales</taxon>
        <taxon>Poaceae</taxon>
        <taxon>BOP clade</taxon>
        <taxon>Pooideae</taxon>
        <taxon>Triticodae</taxon>
        <taxon>Triticeae</taxon>
        <taxon>Triticinae</taxon>
        <taxon>Aegilops</taxon>
    </lineage>
</organism>
<sequence>MQQALETTESINPDTKTKMMNFFRSVLWLN</sequence>
<keyword evidence="2" id="KW-1185">Reference proteome</keyword>
<name>A0A453SBK6_AEGTS</name>
<reference evidence="1" key="4">
    <citation type="submission" date="2019-03" db="UniProtKB">
        <authorList>
            <consortium name="EnsemblPlants"/>
        </authorList>
    </citation>
    <scope>IDENTIFICATION</scope>
</reference>
<evidence type="ECO:0000313" key="1">
    <source>
        <dbReference type="EnsemblPlants" id="AET7Gv20882200.12"/>
    </source>
</evidence>
<reference evidence="2" key="2">
    <citation type="journal article" date="2017" name="Nat. Plants">
        <title>The Aegilops tauschii genome reveals multiple impacts of transposons.</title>
        <authorList>
            <person name="Zhao G."/>
            <person name="Zou C."/>
            <person name="Li K."/>
            <person name="Wang K."/>
            <person name="Li T."/>
            <person name="Gao L."/>
            <person name="Zhang X."/>
            <person name="Wang H."/>
            <person name="Yang Z."/>
            <person name="Liu X."/>
            <person name="Jiang W."/>
            <person name="Mao L."/>
            <person name="Kong X."/>
            <person name="Jiao Y."/>
            <person name="Jia J."/>
        </authorList>
    </citation>
    <scope>NUCLEOTIDE SEQUENCE [LARGE SCALE GENOMIC DNA]</scope>
    <source>
        <strain evidence="2">cv. AL8/78</strain>
    </source>
</reference>
<reference evidence="1" key="3">
    <citation type="journal article" date="2017" name="Nature">
        <title>Genome sequence of the progenitor of the wheat D genome Aegilops tauschii.</title>
        <authorList>
            <person name="Luo M.C."/>
            <person name="Gu Y.Q."/>
            <person name="Puiu D."/>
            <person name="Wang H."/>
            <person name="Twardziok S.O."/>
            <person name="Deal K.R."/>
            <person name="Huo N."/>
            <person name="Zhu T."/>
            <person name="Wang L."/>
            <person name="Wang Y."/>
            <person name="McGuire P.E."/>
            <person name="Liu S."/>
            <person name="Long H."/>
            <person name="Ramasamy R.K."/>
            <person name="Rodriguez J.C."/>
            <person name="Van S.L."/>
            <person name="Yuan L."/>
            <person name="Wang Z."/>
            <person name="Xia Z."/>
            <person name="Xiao L."/>
            <person name="Anderson O.D."/>
            <person name="Ouyang S."/>
            <person name="Liang Y."/>
            <person name="Zimin A.V."/>
            <person name="Pertea G."/>
            <person name="Qi P."/>
            <person name="Bennetzen J.L."/>
            <person name="Dai X."/>
            <person name="Dawson M.W."/>
            <person name="Muller H.G."/>
            <person name="Kugler K."/>
            <person name="Rivarola-Duarte L."/>
            <person name="Spannagl M."/>
            <person name="Mayer K.F.X."/>
            <person name="Lu F.H."/>
            <person name="Bevan M.W."/>
            <person name="Leroy P."/>
            <person name="Li P."/>
            <person name="You F.M."/>
            <person name="Sun Q."/>
            <person name="Liu Z."/>
            <person name="Lyons E."/>
            <person name="Wicker T."/>
            <person name="Salzberg S.L."/>
            <person name="Devos K.M."/>
            <person name="Dvorak J."/>
        </authorList>
    </citation>
    <scope>NUCLEOTIDE SEQUENCE [LARGE SCALE GENOMIC DNA]</scope>
    <source>
        <strain evidence="1">cv. AL8/78</strain>
    </source>
</reference>
<proteinExistence type="predicted"/>
<dbReference type="EnsemblPlants" id="AET7Gv20882200.12">
    <property type="protein sequence ID" value="AET7Gv20882200.12"/>
    <property type="gene ID" value="AET7Gv20882200"/>
</dbReference>
<dbReference type="AlphaFoldDB" id="A0A453SBK6"/>